<keyword evidence="2" id="KW-1185">Reference proteome</keyword>
<evidence type="ECO:0000313" key="1">
    <source>
        <dbReference type="EMBL" id="KQC86020.1"/>
    </source>
</evidence>
<sequence length="72" mass="8981">MNKELLDKANNLMHDIETISKVIDEKENSHHWITVITPHHKDRYYSCRFMDELTEWMKKKREEYKKEFEQLK</sequence>
<gene>
    <name evidence="1" type="ORF">APZ18_02165</name>
</gene>
<dbReference type="AlphaFoldDB" id="A0AAW3JV27"/>
<evidence type="ECO:0000313" key="2">
    <source>
        <dbReference type="Proteomes" id="UP000050833"/>
    </source>
</evidence>
<reference evidence="1 2" key="1">
    <citation type="submission" date="2015-10" db="EMBL/GenBank/DDBJ databases">
        <title>Butyribacter intestini gen. nov., sp. nov., a butyric acid-producing bacterium of the family Lachnospiraceae isolated from the human faeces.</title>
        <authorList>
            <person name="Zou Y."/>
            <person name="Xue W."/>
            <person name="Luo G."/>
            <person name="Lv M."/>
        </authorList>
    </citation>
    <scope>NUCLEOTIDE SEQUENCE [LARGE SCALE GENOMIC DNA]</scope>
    <source>
        <strain evidence="1 2">TF01-11</strain>
    </source>
</reference>
<proteinExistence type="predicted"/>
<dbReference type="EMBL" id="LLKB01000001">
    <property type="protein sequence ID" value="KQC86020.1"/>
    <property type="molecule type" value="Genomic_DNA"/>
</dbReference>
<organism evidence="1 2">
    <name type="scientific">Butyribacter intestini</name>
    <dbReference type="NCBI Taxonomy" id="1703332"/>
    <lineage>
        <taxon>Bacteria</taxon>
        <taxon>Bacillati</taxon>
        <taxon>Bacillota</taxon>
        <taxon>Clostridia</taxon>
        <taxon>Lachnospirales</taxon>
        <taxon>Lachnospiraceae</taxon>
        <taxon>Butyribacter</taxon>
    </lineage>
</organism>
<dbReference type="Proteomes" id="UP000050833">
    <property type="component" value="Unassembled WGS sequence"/>
</dbReference>
<accession>A0AAW3JV27</accession>
<dbReference type="RefSeq" id="WP_055941186.1">
    <property type="nucleotide sequence ID" value="NZ_LLKB01000001.1"/>
</dbReference>
<name>A0AAW3JV27_9FIRM</name>
<comment type="caution">
    <text evidence="1">The sequence shown here is derived from an EMBL/GenBank/DDBJ whole genome shotgun (WGS) entry which is preliminary data.</text>
</comment>
<protein>
    <submittedName>
        <fullName evidence="1">Uncharacterized protein</fullName>
    </submittedName>
</protein>